<dbReference type="NCBIfam" id="NF001399">
    <property type="entry name" value="PRK00283.1"/>
    <property type="match status" value="1"/>
</dbReference>
<evidence type="ECO:0000256" key="1">
    <source>
        <dbReference type="ARBA" id="ARBA00004496"/>
    </source>
</evidence>
<feature type="active site" evidence="9">
    <location>
        <position position="289"/>
    </location>
</feature>
<dbReference type="Gene3D" id="1.10.443.10">
    <property type="entry name" value="Intergrase catalytic core"/>
    <property type="match status" value="1"/>
</dbReference>
<dbReference type="GO" id="GO:0003677">
    <property type="term" value="F:DNA binding"/>
    <property type="evidence" value="ECO:0007669"/>
    <property type="project" value="UniProtKB-UniRule"/>
</dbReference>
<evidence type="ECO:0000256" key="4">
    <source>
        <dbReference type="ARBA" id="ARBA00022829"/>
    </source>
</evidence>
<dbReference type="PANTHER" id="PTHR30349">
    <property type="entry name" value="PHAGE INTEGRASE-RELATED"/>
    <property type="match status" value="1"/>
</dbReference>
<reference evidence="13" key="1">
    <citation type="submission" date="2016-11" db="EMBL/GenBank/DDBJ databases">
        <title>Actinomyces gypaetusis sp. nov. isolated from Gypaetus barbatus in Qinghai Tibet Plateau China.</title>
        <authorList>
            <person name="Meng X."/>
        </authorList>
    </citation>
    <scope>NUCLEOTIDE SEQUENCE [LARGE SCALE GENOMIC DNA]</scope>
    <source>
        <strain evidence="13">DSM 15383</strain>
    </source>
</reference>
<accession>A0A1Q5PRC5</accession>
<dbReference type="PANTHER" id="PTHR30349:SF77">
    <property type="entry name" value="TYROSINE RECOMBINASE XERC"/>
    <property type="match status" value="1"/>
</dbReference>
<keyword evidence="2 9" id="KW-0963">Cytoplasm</keyword>
<keyword evidence="4 9" id="KW-0159">Chromosome partition</keyword>
<keyword evidence="5 9" id="KW-0229">DNA integration</keyword>
<evidence type="ECO:0000313" key="13">
    <source>
        <dbReference type="Proteomes" id="UP000186465"/>
    </source>
</evidence>
<feature type="active site" description="O-(3'-phospho-DNA)-tyrosine intermediate" evidence="9">
    <location>
        <position position="298"/>
    </location>
</feature>
<keyword evidence="6 9" id="KW-0238">DNA-binding</keyword>
<feature type="active site" evidence="9">
    <location>
        <position position="191"/>
    </location>
</feature>
<dbReference type="GO" id="GO:0005737">
    <property type="term" value="C:cytoplasm"/>
    <property type="evidence" value="ECO:0007669"/>
    <property type="project" value="UniProtKB-SubCell"/>
</dbReference>
<keyword evidence="3 9" id="KW-0132">Cell division</keyword>
<dbReference type="HAMAP" id="MF_01808">
    <property type="entry name" value="Recomb_XerC_XerD"/>
    <property type="match status" value="1"/>
</dbReference>
<evidence type="ECO:0000256" key="3">
    <source>
        <dbReference type="ARBA" id="ARBA00022618"/>
    </source>
</evidence>
<dbReference type="InterPro" id="IPR044068">
    <property type="entry name" value="CB"/>
</dbReference>
<dbReference type="AlphaFoldDB" id="A0A1Q5PRC5"/>
<feature type="domain" description="Tyr recombinase" evidence="10">
    <location>
        <begin position="111"/>
        <end position="311"/>
    </location>
</feature>
<feature type="active site" evidence="9">
    <location>
        <position position="266"/>
    </location>
</feature>
<dbReference type="InterPro" id="IPR010998">
    <property type="entry name" value="Integrase_recombinase_N"/>
</dbReference>
<dbReference type="PROSITE" id="PS51900">
    <property type="entry name" value="CB"/>
    <property type="match status" value="1"/>
</dbReference>
<comment type="function">
    <text evidence="9">Site-specific tyrosine recombinase, which acts by catalyzing the cutting and rejoining of the recombining DNA molecules. The XerC-XerD complex is essential to convert dimers of the bacterial chromosome into monomers to permit their segregation at cell division. It also contributes to the segregational stability of plasmids.</text>
</comment>
<evidence type="ECO:0000259" key="10">
    <source>
        <dbReference type="PROSITE" id="PS51898"/>
    </source>
</evidence>
<dbReference type="GO" id="GO:0007059">
    <property type="term" value="P:chromosome segregation"/>
    <property type="evidence" value="ECO:0007669"/>
    <property type="project" value="UniProtKB-UniRule"/>
</dbReference>
<dbReference type="InterPro" id="IPR011010">
    <property type="entry name" value="DNA_brk_join_enz"/>
</dbReference>
<evidence type="ECO:0000256" key="7">
    <source>
        <dbReference type="ARBA" id="ARBA00023172"/>
    </source>
</evidence>
<dbReference type="Pfam" id="PF02899">
    <property type="entry name" value="Phage_int_SAM_1"/>
    <property type="match status" value="1"/>
</dbReference>
<dbReference type="GO" id="GO:0006313">
    <property type="term" value="P:DNA transposition"/>
    <property type="evidence" value="ECO:0007669"/>
    <property type="project" value="UniProtKB-UniRule"/>
</dbReference>
<dbReference type="InterPro" id="IPR013762">
    <property type="entry name" value="Integrase-like_cat_sf"/>
</dbReference>
<dbReference type="PROSITE" id="PS51898">
    <property type="entry name" value="TYR_RECOMBINASE"/>
    <property type="match status" value="1"/>
</dbReference>
<dbReference type="Proteomes" id="UP000186465">
    <property type="component" value="Unassembled WGS sequence"/>
</dbReference>
<dbReference type="Gene3D" id="1.10.150.130">
    <property type="match status" value="1"/>
</dbReference>
<dbReference type="Pfam" id="PF00589">
    <property type="entry name" value="Phage_integrase"/>
    <property type="match status" value="1"/>
</dbReference>
<keyword evidence="7 9" id="KW-0233">DNA recombination</keyword>
<feature type="domain" description="Core-binding (CB)" evidence="11">
    <location>
        <begin position="3"/>
        <end position="90"/>
    </location>
</feature>
<evidence type="ECO:0000256" key="5">
    <source>
        <dbReference type="ARBA" id="ARBA00022908"/>
    </source>
</evidence>
<dbReference type="CDD" id="cd00798">
    <property type="entry name" value="INT_XerDC_C"/>
    <property type="match status" value="1"/>
</dbReference>
<evidence type="ECO:0000256" key="6">
    <source>
        <dbReference type="ARBA" id="ARBA00023125"/>
    </source>
</evidence>
<protein>
    <recommendedName>
        <fullName evidence="9">Tyrosine recombinase XerC</fullName>
    </recommendedName>
</protein>
<feature type="active site" evidence="9">
    <location>
        <position position="167"/>
    </location>
</feature>
<proteinExistence type="inferred from homology"/>
<feature type="active site" evidence="9">
    <location>
        <position position="263"/>
    </location>
</feature>
<dbReference type="InterPro" id="IPR004107">
    <property type="entry name" value="Integrase_SAM-like_N"/>
</dbReference>
<evidence type="ECO:0000256" key="8">
    <source>
        <dbReference type="ARBA" id="ARBA00023306"/>
    </source>
</evidence>
<evidence type="ECO:0000313" key="12">
    <source>
        <dbReference type="EMBL" id="OKL50124.1"/>
    </source>
</evidence>
<dbReference type="SUPFAM" id="SSF56349">
    <property type="entry name" value="DNA breaking-rejoining enzymes"/>
    <property type="match status" value="1"/>
</dbReference>
<evidence type="ECO:0000256" key="9">
    <source>
        <dbReference type="HAMAP-Rule" id="MF_01808"/>
    </source>
</evidence>
<comment type="caution">
    <text evidence="12">The sequence shown here is derived from an EMBL/GenBank/DDBJ whole genome shotgun (WGS) entry which is preliminary data.</text>
</comment>
<dbReference type="OrthoDB" id="9801717at2"/>
<sequence length="317" mass="34598">MNSPSSQVVAQFGEYLQLQRGLSDHTVRAYTNDIKDCLEFAAAECGAVELRQVDYSVLRLWLSELGAEGKARSTLMRKAAAARTFFGWCVKQELIESDPTGRLRTPKLAQYLPTVLNGEQVSILLATAQEAAERQAAAASETAEIHAAATALRRWTECELLYATGIRVSELVGLNIESVDFSHRTIRVLGKGNKERIVPFGLPALNALNTYLAKSRPTLLGGVHSEEPAVFIGSRGRRVNPRTVRADVHHCAQAAGVPDISPHDLRHSAATHLLSGGADMRVVQDLLGHASLATTQRYTHVDQKRLAAVYLQAFPRA</sequence>
<gene>
    <name evidence="9" type="primary">xerC</name>
    <name evidence="12" type="ORF">BM477_01610</name>
</gene>
<dbReference type="RefSeq" id="WP_075360946.1">
    <property type="nucleotide sequence ID" value="NZ_MPDM01000002.1"/>
</dbReference>
<dbReference type="STRING" id="156892.BM477_01610"/>
<name>A0A1Q5PRC5_9ACTO</name>
<dbReference type="InterPro" id="IPR023009">
    <property type="entry name" value="Tyrosine_recombinase_XerC/XerD"/>
</dbReference>
<dbReference type="InterPro" id="IPR002104">
    <property type="entry name" value="Integrase_catalytic"/>
</dbReference>
<comment type="subunit">
    <text evidence="9">Forms a cyclic heterotetrameric complex composed of two molecules of XerC and two molecules of XerD.</text>
</comment>
<comment type="similarity">
    <text evidence="9">Belongs to the 'phage' integrase family. XerC subfamily.</text>
</comment>
<dbReference type="GO" id="GO:0009037">
    <property type="term" value="F:tyrosine-based site-specific recombinase activity"/>
    <property type="evidence" value="ECO:0007669"/>
    <property type="project" value="UniProtKB-UniRule"/>
</dbReference>
<keyword evidence="8 9" id="KW-0131">Cell cycle</keyword>
<evidence type="ECO:0000256" key="2">
    <source>
        <dbReference type="ARBA" id="ARBA00022490"/>
    </source>
</evidence>
<dbReference type="GO" id="GO:0051301">
    <property type="term" value="P:cell division"/>
    <property type="evidence" value="ECO:0007669"/>
    <property type="project" value="UniProtKB-KW"/>
</dbReference>
<evidence type="ECO:0000259" key="11">
    <source>
        <dbReference type="PROSITE" id="PS51900"/>
    </source>
</evidence>
<comment type="subcellular location">
    <subcellularLocation>
        <location evidence="1 9">Cytoplasm</location>
    </subcellularLocation>
</comment>
<organism evidence="12 13">
    <name type="scientific">Boudabousia marimammalium</name>
    <dbReference type="NCBI Taxonomy" id="156892"/>
    <lineage>
        <taxon>Bacteria</taxon>
        <taxon>Bacillati</taxon>
        <taxon>Actinomycetota</taxon>
        <taxon>Actinomycetes</taxon>
        <taxon>Actinomycetales</taxon>
        <taxon>Actinomycetaceae</taxon>
        <taxon>Boudabousia</taxon>
    </lineage>
</organism>
<dbReference type="EMBL" id="MPDM01000002">
    <property type="protein sequence ID" value="OKL50124.1"/>
    <property type="molecule type" value="Genomic_DNA"/>
</dbReference>
<dbReference type="InterPro" id="IPR050090">
    <property type="entry name" value="Tyrosine_recombinase_XerCD"/>
</dbReference>
<keyword evidence="13" id="KW-1185">Reference proteome</keyword>